<keyword evidence="4" id="KW-1185">Reference proteome</keyword>
<accession>A0ABX7JIQ4</accession>
<dbReference type="InterPro" id="IPR000639">
    <property type="entry name" value="Epox_hydrolase-like"/>
</dbReference>
<dbReference type="EMBL" id="CP070368">
    <property type="protein sequence ID" value="QRZ14126.1"/>
    <property type="molecule type" value="Genomic_DNA"/>
</dbReference>
<dbReference type="Gene3D" id="3.40.50.1820">
    <property type="entry name" value="alpha/beta hydrolase"/>
    <property type="match status" value="1"/>
</dbReference>
<evidence type="ECO:0000259" key="2">
    <source>
        <dbReference type="Pfam" id="PF12697"/>
    </source>
</evidence>
<dbReference type="SUPFAM" id="SSF53474">
    <property type="entry name" value="alpha/beta-Hydrolases"/>
    <property type="match status" value="1"/>
</dbReference>
<organism evidence="3 4">
    <name type="scientific">Paracoccus methylovorus</name>
    <dbReference type="NCBI Taxonomy" id="2812658"/>
    <lineage>
        <taxon>Bacteria</taxon>
        <taxon>Pseudomonadati</taxon>
        <taxon>Pseudomonadota</taxon>
        <taxon>Alphaproteobacteria</taxon>
        <taxon>Rhodobacterales</taxon>
        <taxon>Paracoccaceae</taxon>
        <taxon>Paracoccus</taxon>
    </lineage>
</organism>
<keyword evidence="1 3" id="KW-0378">Hydrolase</keyword>
<dbReference type="PRINTS" id="PR00111">
    <property type="entry name" value="ABHYDROLASE"/>
</dbReference>
<reference evidence="3 4" key="1">
    <citation type="submission" date="2021-02" db="EMBL/GenBank/DDBJ databases">
        <title>Paracoccus methylovroum sp.nov., a new methanol and methylamine utilizing methylotrophic denitrifer.</title>
        <authorList>
            <person name="Timsy T."/>
            <person name="Behrendt U."/>
            <person name="Ulrich A."/>
            <person name="Spanner T."/>
            <person name="Foesel B.U."/>
            <person name="Horn M.A."/>
            <person name="Kolb S."/>
        </authorList>
    </citation>
    <scope>NUCLEOTIDE SEQUENCE [LARGE SCALE GENOMIC DNA]</scope>
    <source>
        <strain evidence="3 4">H4-D09</strain>
    </source>
</reference>
<dbReference type="Pfam" id="PF12697">
    <property type="entry name" value="Abhydrolase_6"/>
    <property type="match status" value="1"/>
</dbReference>
<protein>
    <submittedName>
        <fullName evidence="3">Alpha/beta fold hydrolase</fullName>
    </submittedName>
</protein>
<feature type="domain" description="AB hydrolase-1" evidence="2">
    <location>
        <begin position="16"/>
        <end position="248"/>
    </location>
</feature>
<proteinExistence type="predicted"/>
<dbReference type="GO" id="GO:0016787">
    <property type="term" value="F:hydrolase activity"/>
    <property type="evidence" value="ECO:0007669"/>
    <property type="project" value="UniProtKB-KW"/>
</dbReference>
<dbReference type="Proteomes" id="UP000663629">
    <property type="component" value="Chromosome 1"/>
</dbReference>
<dbReference type="RefSeq" id="WP_205295106.1">
    <property type="nucleotide sequence ID" value="NZ_CP070368.1"/>
</dbReference>
<dbReference type="InterPro" id="IPR029058">
    <property type="entry name" value="AB_hydrolase_fold"/>
</dbReference>
<evidence type="ECO:0000313" key="3">
    <source>
        <dbReference type="EMBL" id="QRZ14126.1"/>
    </source>
</evidence>
<dbReference type="PRINTS" id="PR00412">
    <property type="entry name" value="EPOXHYDRLASE"/>
</dbReference>
<sequence>MLNMTITGTDSDQPPVLLAHGLFGSGRNLGGLARRLGESRRVISVDMRNHGDSFHDADHSYAALADDLAKVIVAEGGHADLLGHSMGGKAAMVLALTQPQLVRRLIVMDIAPFAYSHSQSVYIDAMEAVDLAGIHLRSAADARLAEHISDTGVRAFLLQSLDLKADPPRWKFNLGALRDQMAQLVGWPAAPEGSFTGPTLFLAGENSDYCRAPQIEAIRKHFPQAEIRVIAGAGHWLHADHPAEVAAAVTAFFG</sequence>
<dbReference type="InterPro" id="IPR000073">
    <property type="entry name" value="AB_hydrolase_1"/>
</dbReference>
<dbReference type="PANTHER" id="PTHR46118">
    <property type="entry name" value="PROTEIN ABHD11"/>
    <property type="match status" value="1"/>
</dbReference>
<gene>
    <name evidence="3" type="ORF">JWJ88_03340</name>
</gene>
<dbReference type="PANTHER" id="PTHR46118:SF4">
    <property type="entry name" value="PROTEIN ABHD11"/>
    <property type="match status" value="1"/>
</dbReference>
<name>A0ABX7JIQ4_9RHOB</name>
<evidence type="ECO:0000256" key="1">
    <source>
        <dbReference type="ARBA" id="ARBA00022801"/>
    </source>
</evidence>
<evidence type="ECO:0000313" key="4">
    <source>
        <dbReference type="Proteomes" id="UP000663629"/>
    </source>
</evidence>